<dbReference type="PANTHER" id="PTHR45153">
    <property type="entry name" value="TETRATRICOPEPTIDE REPEAT PROTEIN 16"/>
    <property type="match status" value="1"/>
</dbReference>
<dbReference type="Pfam" id="PF00515">
    <property type="entry name" value="TPR_1"/>
    <property type="match status" value="1"/>
</dbReference>
<comment type="caution">
    <text evidence="2">The sequence shown here is derived from an EMBL/GenBank/DDBJ whole genome shotgun (WGS) entry which is preliminary data.</text>
</comment>
<feature type="repeat" description="TPR" evidence="1">
    <location>
        <begin position="110"/>
        <end position="143"/>
    </location>
</feature>
<feature type="repeat" description="TPR" evidence="1">
    <location>
        <begin position="35"/>
        <end position="68"/>
    </location>
</feature>
<dbReference type="Gene3D" id="1.25.40.10">
    <property type="entry name" value="Tetratricopeptide repeat domain"/>
    <property type="match status" value="5"/>
</dbReference>
<feature type="repeat" description="TPR" evidence="1">
    <location>
        <begin position="376"/>
        <end position="409"/>
    </location>
</feature>
<dbReference type="SUPFAM" id="SSF48452">
    <property type="entry name" value="TPR-like"/>
    <property type="match status" value="2"/>
</dbReference>
<dbReference type="OrthoDB" id="1926212at2759"/>
<dbReference type="PANTHER" id="PTHR45153:SF1">
    <property type="entry name" value="TETRATRICOPEPTIDE REPEAT PROTEIN 16"/>
    <property type="match status" value="1"/>
</dbReference>
<reference evidence="2 3" key="1">
    <citation type="journal article" date="2019" name="Sci. Data">
        <title>Hybrid genome assembly and annotation of Danionella translucida.</title>
        <authorList>
            <person name="Kadobianskyi M."/>
            <person name="Schulze L."/>
            <person name="Schuelke M."/>
            <person name="Judkewitz B."/>
        </authorList>
    </citation>
    <scope>NUCLEOTIDE SEQUENCE [LARGE SCALE GENOMIC DNA]</scope>
    <source>
        <strain evidence="2 3">Bolton</strain>
    </source>
</reference>
<dbReference type="AlphaFoldDB" id="A0A553R0Y3"/>
<evidence type="ECO:0000256" key="1">
    <source>
        <dbReference type="PROSITE-ProRule" id="PRU00339"/>
    </source>
</evidence>
<dbReference type="SMART" id="SM00028">
    <property type="entry name" value="TPR"/>
    <property type="match status" value="9"/>
</dbReference>
<name>A0A553R0Y3_9TELE</name>
<dbReference type="PROSITE" id="PS50005">
    <property type="entry name" value="TPR"/>
    <property type="match status" value="4"/>
</dbReference>
<sequence>MFPRQKMSLSVDDTVKKTLKKNPDLSAQLILKEKAEMHYKAGIVSMSQSQFDNAISCFSKAILLVSHQTQYYVQRAEAYLHLCDFQSAALDYKCACRIEPQTHAYPQRLAFIYYLQGQCLFDLGKFMEALESFTNAAELKPDYQPYHMRSMACLTALGRYFDCLRLVNNWLEMKDPSADLFILRARLHHQLNQARLDDGSSFEATRRKLFSSKIELYDSQMTNCYHDLRSALTSKPSSLEALELLKMLKEAAEECHQNAVEKALKGDLSAALRKINCALEYNPRRAQYHLFRGTLYRRLKDFTAAIEDLAHAFEFCGVGEESGQGIAEDDSEDLEDAQTQLVLTYNDFAMHCFSRRLYKEATLLLNKAIEKHRDASELFVNRGDCFLKQGEWTFALADYEQAEEMDPDNTIIWLRCAVIYNKLGLHCYESKNYLEAADKFSAAINYDPGVAQYYANRAKAFCKMGKMEGAKEDAISVRVLEPNNEQASVLPLLLSLFPGFSLNVIMTCSTAQSVKDLLKNKIEAFDLAASKMSRIDQMALVKEGSISQSSSQAGPEHKMKPSGTIETMQSKLVAENQSLNQAVKRVLQQRQSLQHDGPCLAPAHLDSEEHIAHKQPYVWRKFGSFGLNL</sequence>
<feature type="repeat" description="TPR" evidence="1">
    <location>
        <begin position="417"/>
        <end position="450"/>
    </location>
</feature>
<keyword evidence="1" id="KW-0802">TPR repeat</keyword>
<dbReference type="InterPro" id="IPR011990">
    <property type="entry name" value="TPR-like_helical_dom_sf"/>
</dbReference>
<dbReference type="STRING" id="623744.A0A553R0Y3"/>
<dbReference type="Proteomes" id="UP000316079">
    <property type="component" value="Unassembled WGS sequence"/>
</dbReference>
<proteinExistence type="predicted"/>
<dbReference type="EMBL" id="SRMA01025337">
    <property type="protein sequence ID" value="TRY95844.1"/>
    <property type="molecule type" value="Genomic_DNA"/>
</dbReference>
<dbReference type="InterPro" id="IPR019734">
    <property type="entry name" value="TPR_rpt"/>
</dbReference>
<dbReference type="Pfam" id="PF13414">
    <property type="entry name" value="TPR_11"/>
    <property type="match status" value="1"/>
</dbReference>
<accession>A0A553R0Y3</accession>
<dbReference type="Pfam" id="PF13432">
    <property type="entry name" value="TPR_16"/>
    <property type="match status" value="1"/>
</dbReference>
<organism evidence="2 3">
    <name type="scientific">Danionella cerebrum</name>
    <dbReference type="NCBI Taxonomy" id="2873325"/>
    <lineage>
        <taxon>Eukaryota</taxon>
        <taxon>Metazoa</taxon>
        <taxon>Chordata</taxon>
        <taxon>Craniata</taxon>
        <taxon>Vertebrata</taxon>
        <taxon>Euteleostomi</taxon>
        <taxon>Actinopterygii</taxon>
        <taxon>Neopterygii</taxon>
        <taxon>Teleostei</taxon>
        <taxon>Ostariophysi</taxon>
        <taxon>Cypriniformes</taxon>
        <taxon>Danionidae</taxon>
        <taxon>Danioninae</taxon>
        <taxon>Danionella</taxon>
    </lineage>
</organism>
<gene>
    <name evidence="2" type="ORF">DNTS_021381</name>
</gene>
<protein>
    <submittedName>
        <fullName evidence="2">Uncharacterized protein</fullName>
    </submittedName>
</protein>
<evidence type="ECO:0000313" key="3">
    <source>
        <dbReference type="Proteomes" id="UP000316079"/>
    </source>
</evidence>
<evidence type="ECO:0000313" key="2">
    <source>
        <dbReference type="EMBL" id="TRY95844.1"/>
    </source>
</evidence>
<keyword evidence="3" id="KW-1185">Reference proteome</keyword>